<keyword evidence="6 7" id="KW-0472">Membrane</keyword>
<dbReference type="InterPro" id="IPR052518">
    <property type="entry name" value="CHR_Transporter"/>
</dbReference>
<dbReference type="EMBL" id="JBHSOW010000043">
    <property type="protein sequence ID" value="MFC5649959.1"/>
    <property type="molecule type" value="Genomic_DNA"/>
</dbReference>
<comment type="subcellular location">
    <subcellularLocation>
        <location evidence="1">Cell membrane</location>
        <topology evidence="1">Multi-pass membrane protein</topology>
    </subcellularLocation>
</comment>
<evidence type="ECO:0000256" key="1">
    <source>
        <dbReference type="ARBA" id="ARBA00004651"/>
    </source>
</evidence>
<feature type="transmembrane region" description="Helical" evidence="7">
    <location>
        <begin position="6"/>
        <end position="24"/>
    </location>
</feature>
<feature type="transmembrane region" description="Helical" evidence="7">
    <location>
        <begin position="135"/>
        <end position="155"/>
    </location>
</feature>
<keyword evidence="3" id="KW-1003">Cell membrane</keyword>
<gene>
    <name evidence="8" type="ORF">ACFPYJ_12670</name>
</gene>
<feature type="transmembrane region" description="Helical" evidence="7">
    <location>
        <begin position="109"/>
        <end position="129"/>
    </location>
</feature>
<keyword evidence="9" id="KW-1185">Reference proteome</keyword>
<reference evidence="9" key="1">
    <citation type="journal article" date="2019" name="Int. J. Syst. Evol. Microbiol.">
        <title>The Global Catalogue of Microorganisms (GCM) 10K type strain sequencing project: providing services to taxonomists for standard genome sequencing and annotation.</title>
        <authorList>
            <consortium name="The Broad Institute Genomics Platform"/>
            <consortium name="The Broad Institute Genome Sequencing Center for Infectious Disease"/>
            <person name="Wu L."/>
            <person name="Ma J."/>
        </authorList>
    </citation>
    <scope>NUCLEOTIDE SEQUENCE [LARGE SCALE GENOMIC DNA]</scope>
    <source>
        <strain evidence="9">CGMCC 1.3240</strain>
    </source>
</reference>
<protein>
    <submittedName>
        <fullName evidence="8">Chromate transporter</fullName>
    </submittedName>
</protein>
<proteinExistence type="inferred from homology"/>
<feature type="transmembrane region" description="Helical" evidence="7">
    <location>
        <begin position="74"/>
        <end position="97"/>
    </location>
</feature>
<dbReference type="Proteomes" id="UP001596047">
    <property type="component" value="Unassembled WGS sequence"/>
</dbReference>
<evidence type="ECO:0000313" key="9">
    <source>
        <dbReference type="Proteomes" id="UP001596047"/>
    </source>
</evidence>
<evidence type="ECO:0000256" key="6">
    <source>
        <dbReference type="ARBA" id="ARBA00023136"/>
    </source>
</evidence>
<name>A0ABW0VYX1_9BACL</name>
<evidence type="ECO:0000313" key="8">
    <source>
        <dbReference type="EMBL" id="MFC5649959.1"/>
    </source>
</evidence>
<evidence type="ECO:0000256" key="2">
    <source>
        <dbReference type="ARBA" id="ARBA00005262"/>
    </source>
</evidence>
<evidence type="ECO:0000256" key="4">
    <source>
        <dbReference type="ARBA" id="ARBA00022692"/>
    </source>
</evidence>
<evidence type="ECO:0000256" key="3">
    <source>
        <dbReference type="ARBA" id="ARBA00022475"/>
    </source>
</evidence>
<accession>A0ABW0VYX1</accession>
<dbReference type="PANTHER" id="PTHR43663:SF1">
    <property type="entry name" value="CHROMATE TRANSPORTER"/>
    <property type="match status" value="1"/>
</dbReference>
<sequence>MLWDLFVFFLKIGFLSYGGGYAVIPMVHYGISAQNWISDAAFQQIVSLAGMAPGPIATNSATLIGYRIAGTAGAAAATAGIILPSLLIIVIIAAFFYQLRRNRWVKAAFYGLRPIVTGLIAFAAIRFGFPKGTGNIDWQTAVMLLVCAASVLALLRYKLHPLLVIAASGIAGIVLL</sequence>
<organism evidence="8 9">
    <name type="scientific">Paenibacillus solisilvae</name>
    <dbReference type="NCBI Taxonomy" id="2486751"/>
    <lineage>
        <taxon>Bacteria</taxon>
        <taxon>Bacillati</taxon>
        <taxon>Bacillota</taxon>
        <taxon>Bacilli</taxon>
        <taxon>Bacillales</taxon>
        <taxon>Paenibacillaceae</taxon>
        <taxon>Paenibacillus</taxon>
    </lineage>
</organism>
<evidence type="ECO:0000256" key="5">
    <source>
        <dbReference type="ARBA" id="ARBA00022989"/>
    </source>
</evidence>
<dbReference type="PANTHER" id="PTHR43663">
    <property type="entry name" value="CHROMATE TRANSPORT PROTEIN-RELATED"/>
    <property type="match status" value="1"/>
</dbReference>
<keyword evidence="5 7" id="KW-1133">Transmembrane helix</keyword>
<keyword evidence="4 7" id="KW-0812">Transmembrane</keyword>
<dbReference type="InterPro" id="IPR003370">
    <property type="entry name" value="Chromate_transpt"/>
</dbReference>
<dbReference type="RefSeq" id="WP_379188511.1">
    <property type="nucleotide sequence ID" value="NZ_JBHSOW010000043.1"/>
</dbReference>
<comment type="caution">
    <text evidence="8">The sequence shown here is derived from an EMBL/GenBank/DDBJ whole genome shotgun (WGS) entry which is preliminary data.</text>
</comment>
<comment type="similarity">
    <text evidence="2">Belongs to the chromate ion transporter (CHR) (TC 2.A.51) family.</text>
</comment>
<evidence type="ECO:0000256" key="7">
    <source>
        <dbReference type="SAM" id="Phobius"/>
    </source>
</evidence>
<dbReference type="Pfam" id="PF02417">
    <property type="entry name" value="Chromate_transp"/>
    <property type="match status" value="1"/>
</dbReference>